<dbReference type="AlphaFoldDB" id="A0A395RZ20"/>
<comment type="caution">
    <text evidence="3">The sequence shown here is derived from an EMBL/GenBank/DDBJ whole genome shotgun (WGS) entry which is preliminary data.</text>
</comment>
<feature type="region of interest" description="Disordered" evidence="2">
    <location>
        <begin position="1"/>
        <end position="23"/>
    </location>
</feature>
<dbReference type="STRING" id="694270.A0A395RZ20"/>
<dbReference type="Proteomes" id="UP000266234">
    <property type="component" value="Unassembled WGS sequence"/>
</dbReference>
<sequence>MEDHDRKPKRERSIPSTPEEMDSIVVTVDNTPPIKVEKKSSGIVHDASELSSAPVTPGGQTSLGTQTCIAQLSSASNISCSTEITKMDAKLDSFFEKLREGQVRQDEMIQSRLDMIDSSIKTFKPQPAKGSTTPTLKKLREQLKTEKDEHKDLKNKHKLLWKENDDLVQKYQELEEMNAELRDALAERDQQQLLLEGGSLANASKETDSTIAVLWTQLAYNIRNVAHLVAHSPGTQSLGDTVIHRLRLVTVNFRQFLSSQDHCIDLMQGYIWVLLRLRVFRVNQPLWGGLGSNYLKLAKECFYERITSVQNDSSEREVALANAGRHFSQMTAMLGELWDDDEALINSTINKEVKMLEPFFLQYHGRLDRADQKISEQLKDIFRIAIKLDKIMLTSKAFFECTWHDPWQSPPSIQLFNEVFMTSENHETMLTPKSRVLFFVSPILTKTGTADGQNYGDMMILNKAEVVCD</sequence>
<reference evidence="3 4" key="1">
    <citation type="journal article" date="2018" name="PLoS Pathog.">
        <title>Evolution of structural diversity of trichothecenes, a family of toxins produced by plant pathogenic and entomopathogenic fungi.</title>
        <authorList>
            <person name="Proctor R.H."/>
            <person name="McCormick S.P."/>
            <person name="Kim H.S."/>
            <person name="Cardoza R.E."/>
            <person name="Stanley A.M."/>
            <person name="Lindo L."/>
            <person name="Kelly A."/>
            <person name="Brown D.W."/>
            <person name="Lee T."/>
            <person name="Vaughan M.M."/>
            <person name="Alexander N.J."/>
            <person name="Busman M."/>
            <person name="Gutierrez S."/>
        </authorList>
    </citation>
    <scope>NUCLEOTIDE SEQUENCE [LARGE SCALE GENOMIC DNA]</scope>
    <source>
        <strain evidence="3 4">NRRL 20695</strain>
    </source>
</reference>
<evidence type="ECO:0000256" key="2">
    <source>
        <dbReference type="SAM" id="MobiDB-lite"/>
    </source>
</evidence>
<dbReference type="EMBL" id="PXOG01000236">
    <property type="protein sequence ID" value="RGP65284.1"/>
    <property type="molecule type" value="Genomic_DNA"/>
</dbReference>
<keyword evidence="1" id="KW-0175">Coiled coil</keyword>
<evidence type="ECO:0000256" key="1">
    <source>
        <dbReference type="SAM" id="Coils"/>
    </source>
</evidence>
<accession>A0A395RZ20</accession>
<name>A0A395RZ20_9HYPO</name>
<feature type="region of interest" description="Disordered" evidence="2">
    <location>
        <begin position="39"/>
        <end position="59"/>
    </location>
</feature>
<feature type="compositionally biased region" description="Basic and acidic residues" evidence="2">
    <location>
        <begin position="1"/>
        <end position="13"/>
    </location>
</feature>
<gene>
    <name evidence="3" type="ORF">FLONG3_9260</name>
</gene>
<dbReference type="OrthoDB" id="5213630at2759"/>
<protein>
    <submittedName>
        <fullName evidence="3">Uncharacterized protein</fullName>
    </submittedName>
</protein>
<evidence type="ECO:0000313" key="4">
    <source>
        <dbReference type="Proteomes" id="UP000266234"/>
    </source>
</evidence>
<feature type="coiled-coil region" evidence="1">
    <location>
        <begin position="136"/>
        <end position="194"/>
    </location>
</feature>
<keyword evidence="4" id="KW-1185">Reference proteome</keyword>
<organism evidence="3 4">
    <name type="scientific">Fusarium longipes</name>
    <dbReference type="NCBI Taxonomy" id="694270"/>
    <lineage>
        <taxon>Eukaryota</taxon>
        <taxon>Fungi</taxon>
        <taxon>Dikarya</taxon>
        <taxon>Ascomycota</taxon>
        <taxon>Pezizomycotina</taxon>
        <taxon>Sordariomycetes</taxon>
        <taxon>Hypocreomycetidae</taxon>
        <taxon>Hypocreales</taxon>
        <taxon>Nectriaceae</taxon>
        <taxon>Fusarium</taxon>
    </lineage>
</organism>
<feature type="compositionally biased region" description="Polar residues" evidence="2">
    <location>
        <begin position="49"/>
        <end position="59"/>
    </location>
</feature>
<evidence type="ECO:0000313" key="3">
    <source>
        <dbReference type="EMBL" id="RGP65284.1"/>
    </source>
</evidence>
<proteinExistence type="predicted"/>